<dbReference type="GO" id="GO:0033969">
    <property type="term" value="F:gamma-glutamyl-gamma-aminobutyrate hydrolase activity"/>
    <property type="evidence" value="ECO:0007669"/>
    <property type="project" value="TreeGrafter"/>
</dbReference>
<dbReference type="PANTHER" id="PTHR43235:SF1">
    <property type="entry name" value="GLUTAMINE AMIDOTRANSFERASE PB2B2.05-RELATED"/>
    <property type="match status" value="1"/>
</dbReference>
<organism evidence="1 2">
    <name type="scientific">Acidocella aminolytica 101 = DSM 11237</name>
    <dbReference type="NCBI Taxonomy" id="1120923"/>
    <lineage>
        <taxon>Bacteria</taxon>
        <taxon>Pseudomonadati</taxon>
        <taxon>Pseudomonadota</taxon>
        <taxon>Alphaproteobacteria</taxon>
        <taxon>Acetobacterales</taxon>
        <taxon>Acidocellaceae</taxon>
        <taxon>Acidocella</taxon>
    </lineage>
</organism>
<dbReference type="GO" id="GO:0006598">
    <property type="term" value="P:polyamine catabolic process"/>
    <property type="evidence" value="ECO:0007669"/>
    <property type="project" value="TreeGrafter"/>
</dbReference>
<dbReference type="InterPro" id="IPR011697">
    <property type="entry name" value="Peptidase_C26"/>
</dbReference>
<accession>A0A0D6PJU1</accession>
<evidence type="ECO:0000313" key="2">
    <source>
        <dbReference type="Proteomes" id="UP000032668"/>
    </source>
</evidence>
<dbReference type="PANTHER" id="PTHR43235">
    <property type="entry name" value="GLUTAMINE AMIDOTRANSFERASE PB2B2.05-RELATED"/>
    <property type="match status" value="1"/>
</dbReference>
<dbReference type="STRING" id="1120923.SAMN02746095_02375"/>
<reference evidence="1 2" key="1">
    <citation type="submission" date="2012-11" db="EMBL/GenBank/DDBJ databases">
        <title>Whole genome sequence of Acidocella aminolytica 101 = DSM 11237.</title>
        <authorList>
            <person name="Azuma Y."/>
            <person name="Higashiura N."/>
            <person name="Hirakawa H."/>
            <person name="Matsushita K."/>
        </authorList>
    </citation>
    <scope>NUCLEOTIDE SEQUENCE [LARGE SCALE GENOMIC DNA]</scope>
    <source>
        <strain evidence="2">101 / DSM 11237</strain>
    </source>
</reference>
<sequence length="234" mass="25685">MPKPLIGLTSYARNEQNRYELPANYLECVYRAGGTPVVLTPVGSGQSVPDWLDCLDGLVFTGGHDLDPALYGEQRHPTTEQISQERDQSEMILTHSALESGIPMLAICRGLQILNVALDGTLHQHLPESIGELVAHRASGDKPARHSSYLVPGSRLHEISGYNVTEGVSWHHQGINTLAPRLTPVAYADDCLIEAVELKDHPWCIGVQWHPEMSAESDPVQQRLFDALVQAASK</sequence>
<dbReference type="SUPFAM" id="SSF52317">
    <property type="entry name" value="Class I glutamine amidotransferase-like"/>
    <property type="match status" value="1"/>
</dbReference>
<comment type="caution">
    <text evidence="1">The sequence shown here is derived from an EMBL/GenBank/DDBJ whole genome shotgun (WGS) entry which is preliminary data.</text>
</comment>
<dbReference type="AlphaFoldDB" id="A0A0D6PJU1"/>
<evidence type="ECO:0000313" key="1">
    <source>
        <dbReference type="EMBL" id="GAN81054.1"/>
    </source>
</evidence>
<gene>
    <name evidence="1" type="ORF">Aam_072_024</name>
</gene>
<dbReference type="Proteomes" id="UP000032668">
    <property type="component" value="Unassembled WGS sequence"/>
</dbReference>
<dbReference type="Gene3D" id="3.40.50.880">
    <property type="match status" value="1"/>
</dbReference>
<dbReference type="CDD" id="cd01745">
    <property type="entry name" value="GATase1_2"/>
    <property type="match status" value="1"/>
</dbReference>
<dbReference type="InterPro" id="IPR044668">
    <property type="entry name" value="PuuD-like"/>
</dbReference>
<dbReference type="Pfam" id="PF07722">
    <property type="entry name" value="Peptidase_C26"/>
    <property type="match status" value="1"/>
</dbReference>
<proteinExistence type="predicted"/>
<keyword evidence="1" id="KW-0808">Transferase</keyword>
<protein>
    <submittedName>
        <fullName evidence="1">Peptidase C26/glutamine amidotransferase</fullName>
    </submittedName>
</protein>
<keyword evidence="1" id="KW-0315">Glutamine amidotransferase</keyword>
<dbReference type="OrthoDB" id="9813383at2"/>
<dbReference type="PROSITE" id="PS51273">
    <property type="entry name" value="GATASE_TYPE_1"/>
    <property type="match status" value="1"/>
</dbReference>
<keyword evidence="2" id="KW-1185">Reference proteome</keyword>
<dbReference type="GO" id="GO:0005829">
    <property type="term" value="C:cytosol"/>
    <property type="evidence" value="ECO:0007669"/>
    <property type="project" value="TreeGrafter"/>
</dbReference>
<dbReference type="InterPro" id="IPR029062">
    <property type="entry name" value="Class_I_gatase-like"/>
</dbReference>
<dbReference type="RefSeq" id="WP_048879441.1">
    <property type="nucleotide sequence ID" value="NZ_BANC01000070.1"/>
</dbReference>
<name>A0A0D6PJU1_9PROT</name>
<dbReference type="GO" id="GO:0016740">
    <property type="term" value="F:transferase activity"/>
    <property type="evidence" value="ECO:0007669"/>
    <property type="project" value="UniProtKB-KW"/>
</dbReference>
<dbReference type="EMBL" id="BANC01000070">
    <property type="protein sequence ID" value="GAN81054.1"/>
    <property type="molecule type" value="Genomic_DNA"/>
</dbReference>